<dbReference type="Gene3D" id="3.30.70.240">
    <property type="match status" value="1"/>
</dbReference>
<dbReference type="Proteomes" id="UP000199659">
    <property type="component" value="Unassembled WGS sequence"/>
</dbReference>
<dbReference type="GO" id="GO:0003924">
    <property type="term" value="F:GTPase activity"/>
    <property type="evidence" value="ECO:0007669"/>
    <property type="project" value="InterPro"/>
</dbReference>
<reference evidence="5 6" key="1">
    <citation type="submission" date="2016-10" db="EMBL/GenBank/DDBJ databases">
        <authorList>
            <person name="de Groot N.N."/>
        </authorList>
    </citation>
    <scope>NUCLEOTIDE SEQUENCE [LARGE SCALE GENOMIC DNA]</scope>
    <source>
        <strain evidence="5 6">743A</strain>
    </source>
</reference>
<dbReference type="SUPFAM" id="SSF54980">
    <property type="entry name" value="EF-G C-terminal domain-like"/>
    <property type="match status" value="2"/>
</dbReference>
<evidence type="ECO:0000313" key="6">
    <source>
        <dbReference type="Proteomes" id="UP000199659"/>
    </source>
</evidence>
<dbReference type="InterPro" id="IPR035647">
    <property type="entry name" value="EFG_III/V"/>
</dbReference>
<dbReference type="Gene3D" id="2.40.30.10">
    <property type="entry name" value="Translation factors"/>
    <property type="match status" value="1"/>
</dbReference>
<evidence type="ECO:0000313" key="5">
    <source>
        <dbReference type="EMBL" id="SFR93723.1"/>
    </source>
</evidence>
<dbReference type="Gene3D" id="3.30.70.870">
    <property type="entry name" value="Elongation Factor G (Translational Gtpase), domain 3"/>
    <property type="match status" value="1"/>
</dbReference>
<evidence type="ECO:0000256" key="3">
    <source>
        <dbReference type="ARBA" id="ARBA00023134"/>
    </source>
</evidence>
<dbReference type="InterPro" id="IPR014721">
    <property type="entry name" value="Ribsml_uS5_D2-typ_fold_subgr"/>
</dbReference>
<dbReference type="NCBIfam" id="TIGR00231">
    <property type="entry name" value="small_GTP"/>
    <property type="match status" value="1"/>
</dbReference>
<feature type="domain" description="Tr-type G" evidence="4">
    <location>
        <begin position="1"/>
        <end position="234"/>
    </location>
</feature>
<dbReference type="InterPro" id="IPR020568">
    <property type="entry name" value="Ribosomal_Su5_D2-typ_SF"/>
</dbReference>
<dbReference type="EMBL" id="FOYZ01000010">
    <property type="protein sequence ID" value="SFR93723.1"/>
    <property type="molecule type" value="Genomic_DNA"/>
</dbReference>
<dbReference type="SUPFAM" id="SSF50447">
    <property type="entry name" value="Translation proteins"/>
    <property type="match status" value="1"/>
</dbReference>
<sequence length="653" mass="73884">MKKVFGIMAHVDAGKTTLSEQILFYGKAIRQPGRVDHKNAFLDCHEIERERGITVYSDQAFFQIEEDEYYLVDTPGHADFISEVERTLDVIDYGVIVISATDGVQGQTETIWNCLRERKIPVFIFVNKMDMETADSEWILAELHKKLSNQIVSFTKTDILCDLSDEMIELAASSSEIAMEKYFEGKLDKEEVFVILKKMIKQCELYPCMFGAALQDDGVKEFLQQFHILTDTEYDTMENMPFAGRVYKIQYDSNGERMAFIKVLAGKLSVRDEILLQKDGEIQREKVNQLKLISGNKVSAVATAYPGELVGVTGLKSVTAGAGIGDCNDILQYQFVPALKVKVLYDSNIPDREMIRCFQMLEDENPMLGANWDAVLKQLEICIMGMIQLEVLQRVVKERFGYTIQFTQPEVLYMETPACEVTGYGHFEPLRHYAEVSLKLIPLKEGSGLQYESSCHPDQLAMNFQNAIRTHVFEKIHKGILTGSPLTDVKIVLNGGIAHIKHTEGGDFREATYRAIRQGLEKSGSVLLEPVYEFTIEVESQLIGRVLSDITKMKGSFETPLAAGENSIITGTCPVSTFMNYAESFMIYTKGKGRISAKVSRYQRCHNPDDVIKKINYDKERDLENVSSSVFCAKGTSFVVKWDEAEQYMHLLK</sequence>
<evidence type="ECO:0000256" key="2">
    <source>
        <dbReference type="ARBA" id="ARBA00022917"/>
    </source>
</evidence>
<dbReference type="PANTHER" id="PTHR43261">
    <property type="entry name" value="TRANSLATION ELONGATION FACTOR G-RELATED"/>
    <property type="match status" value="1"/>
</dbReference>
<dbReference type="OrthoDB" id="9801472at2"/>
<dbReference type="InterPro" id="IPR000640">
    <property type="entry name" value="EFG_V-like"/>
</dbReference>
<dbReference type="InterPro" id="IPR000795">
    <property type="entry name" value="T_Tr_GTP-bd_dom"/>
</dbReference>
<dbReference type="GO" id="GO:0032790">
    <property type="term" value="P:ribosome disassembly"/>
    <property type="evidence" value="ECO:0007669"/>
    <property type="project" value="TreeGrafter"/>
</dbReference>
<protein>
    <submittedName>
        <fullName evidence="5">Small GTP-binding protein domain-containing protein</fullName>
    </submittedName>
</protein>
<dbReference type="InterPro" id="IPR009000">
    <property type="entry name" value="Transl_B-barrel_sf"/>
</dbReference>
<dbReference type="InterPro" id="IPR053905">
    <property type="entry name" value="EF-G-like_DII"/>
</dbReference>
<dbReference type="SMART" id="SM00838">
    <property type="entry name" value="EFG_C"/>
    <property type="match status" value="1"/>
</dbReference>
<keyword evidence="2" id="KW-0648">Protein biosynthesis</keyword>
<dbReference type="InterPro" id="IPR027417">
    <property type="entry name" value="P-loop_NTPase"/>
</dbReference>
<dbReference type="SUPFAM" id="SSF52540">
    <property type="entry name" value="P-loop containing nucleoside triphosphate hydrolases"/>
    <property type="match status" value="1"/>
</dbReference>
<dbReference type="PRINTS" id="PR00315">
    <property type="entry name" value="ELONGATNFCT"/>
</dbReference>
<dbReference type="AlphaFoldDB" id="A0A1I6KR58"/>
<dbReference type="Gene3D" id="3.30.230.10">
    <property type="match status" value="1"/>
</dbReference>
<evidence type="ECO:0000259" key="4">
    <source>
        <dbReference type="PROSITE" id="PS51722"/>
    </source>
</evidence>
<dbReference type="InterPro" id="IPR005517">
    <property type="entry name" value="Transl_elong_EFG/EF2_IV"/>
</dbReference>
<dbReference type="Gene3D" id="3.40.50.300">
    <property type="entry name" value="P-loop containing nucleotide triphosphate hydrolases"/>
    <property type="match status" value="1"/>
</dbReference>
<keyword evidence="6" id="KW-1185">Reference proteome</keyword>
<proteinExistence type="predicted"/>
<dbReference type="PANTHER" id="PTHR43261:SF1">
    <property type="entry name" value="RIBOSOME-RELEASING FACTOR 2, MITOCHONDRIAL"/>
    <property type="match status" value="1"/>
</dbReference>
<accession>A0A1I6KR58</accession>
<dbReference type="InterPro" id="IPR005225">
    <property type="entry name" value="Small_GTP-bd"/>
</dbReference>
<dbReference type="Pfam" id="PF03764">
    <property type="entry name" value="EFG_IV"/>
    <property type="match status" value="1"/>
</dbReference>
<gene>
    <name evidence="5" type="ORF">SAMN05661086_02611</name>
</gene>
<dbReference type="RefSeq" id="WP_092561486.1">
    <property type="nucleotide sequence ID" value="NZ_FOYZ01000010.1"/>
</dbReference>
<dbReference type="Pfam" id="PF00009">
    <property type="entry name" value="GTP_EFTU"/>
    <property type="match status" value="1"/>
</dbReference>
<dbReference type="PRINTS" id="PR01037">
    <property type="entry name" value="TCRTETOQM"/>
</dbReference>
<dbReference type="STRING" id="37658.SAMN05661086_02611"/>
<keyword evidence="3" id="KW-0342">GTP-binding</keyword>
<keyword evidence="1" id="KW-0547">Nucleotide-binding</keyword>
<evidence type="ECO:0000256" key="1">
    <source>
        <dbReference type="ARBA" id="ARBA00022741"/>
    </source>
</evidence>
<dbReference type="PROSITE" id="PS51722">
    <property type="entry name" value="G_TR_2"/>
    <property type="match status" value="1"/>
</dbReference>
<dbReference type="GO" id="GO:0006412">
    <property type="term" value="P:translation"/>
    <property type="evidence" value="ECO:0007669"/>
    <property type="project" value="UniProtKB-KW"/>
</dbReference>
<name>A0A1I6KR58_9FIRM</name>
<organism evidence="5 6">
    <name type="scientific">Anaeromicropila populeti</name>
    <dbReference type="NCBI Taxonomy" id="37658"/>
    <lineage>
        <taxon>Bacteria</taxon>
        <taxon>Bacillati</taxon>
        <taxon>Bacillota</taxon>
        <taxon>Clostridia</taxon>
        <taxon>Lachnospirales</taxon>
        <taxon>Lachnospiraceae</taxon>
        <taxon>Anaeromicropila</taxon>
    </lineage>
</organism>
<dbReference type="Pfam" id="PF00679">
    <property type="entry name" value="EFG_C"/>
    <property type="match status" value="1"/>
</dbReference>
<dbReference type="SMART" id="SM00889">
    <property type="entry name" value="EFG_IV"/>
    <property type="match status" value="1"/>
</dbReference>
<dbReference type="Pfam" id="PF22042">
    <property type="entry name" value="EF-G_D2"/>
    <property type="match status" value="1"/>
</dbReference>
<dbReference type="GO" id="GO:0005525">
    <property type="term" value="F:GTP binding"/>
    <property type="evidence" value="ECO:0007669"/>
    <property type="project" value="UniProtKB-KW"/>
</dbReference>
<dbReference type="SUPFAM" id="SSF54211">
    <property type="entry name" value="Ribosomal protein S5 domain 2-like"/>
    <property type="match status" value="1"/>
</dbReference>